<evidence type="ECO:0000256" key="1">
    <source>
        <dbReference type="ARBA" id="ARBA00001947"/>
    </source>
</evidence>
<evidence type="ECO:0000256" key="9">
    <source>
        <dbReference type="ARBA" id="ARBA00023180"/>
    </source>
</evidence>
<dbReference type="GO" id="GO:0000324">
    <property type="term" value="C:fungal-type vacuole"/>
    <property type="evidence" value="ECO:0007669"/>
    <property type="project" value="TreeGrafter"/>
</dbReference>
<dbReference type="Pfam" id="PF19272">
    <property type="entry name" value="ASMase_C"/>
    <property type="match status" value="1"/>
</dbReference>
<accession>A0A137PH86</accession>
<evidence type="ECO:0000256" key="10">
    <source>
        <dbReference type="SAM" id="SignalP"/>
    </source>
</evidence>
<keyword evidence="14" id="KW-1185">Reference proteome</keyword>
<keyword evidence="4" id="KW-0964">Secreted</keyword>
<comment type="subcellular location">
    <subcellularLocation>
        <location evidence="2">Secreted</location>
    </subcellularLocation>
</comment>
<evidence type="ECO:0000256" key="4">
    <source>
        <dbReference type="ARBA" id="ARBA00022525"/>
    </source>
</evidence>
<organism evidence="13 14">
    <name type="scientific">Conidiobolus coronatus (strain ATCC 28846 / CBS 209.66 / NRRL 28638)</name>
    <name type="common">Delacroixia coronata</name>
    <dbReference type="NCBI Taxonomy" id="796925"/>
    <lineage>
        <taxon>Eukaryota</taxon>
        <taxon>Fungi</taxon>
        <taxon>Fungi incertae sedis</taxon>
        <taxon>Zoopagomycota</taxon>
        <taxon>Entomophthoromycotina</taxon>
        <taxon>Entomophthoromycetes</taxon>
        <taxon>Entomophthorales</taxon>
        <taxon>Ancylistaceae</taxon>
        <taxon>Conidiobolus</taxon>
    </lineage>
</organism>
<dbReference type="Proteomes" id="UP000070444">
    <property type="component" value="Unassembled WGS sequence"/>
</dbReference>
<evidence type="ECO:0000256" key="2">
    <source>
        <dbReference type="ARBA" id="ARBA00004613"/>
    </source>
</evidence>
<name>A0A137PH86_CONC2</name>
<evidence type="ECO:0000256" key="6">
    <source>
        <dbReference type="ARBA" id="ARBA00022729"/>
    </source>
</evidence>
<evidence type="ECO:0000256" key="5">
    <source>
        <dbReference type="ARBA" id="ARBA00022723"/>
    </source>
</evidence>
<evidence type="ECO:0000256" key="8">
    <source>
        <dbReference type="ARBA" id="ARBA00022833"/>
    </source>
</evidence>
<dbReference type="PANTHER" id="PTHR10340:SF55">
    <property type="entry name" value="ENDOPOLYPHOSPHATASE"/>
    <property type="match status" value="1"/>
</dbReference>
<dbReference type="GO" id="GO:0046872">
    <property type="term" value="F:metal ion binding"/>
    <property type="evidence" value="ECO:0007669"/>
    <property type="project" value="UniProtKB-KW"/>
</dbReference>
<proteinExistence type="inferred from homology"/>
<dbReference type="PANTHER" id="PTHR10340">
    <property type="entry name" value="SPHINGOMYELIN PHOSPHODIESTERASE"/>
    <property type="match status" value="1"/>
</dbReference>
<dbReference type="OMA" id="WFANIAD"/>
<dbReference type="GO" id="GO:0008081">
    <property type="term" value="F:phosphoric diester hydrolase activity"/>
    <property type="evidence" value="ECO:0007669"/>
    <property type="project" value="TreeGrafter"/>
</dbReference>
<dbReference type="AlphaFoldDB" id="A0A137PH86"/>
<dbReference type="InterPro" id="IPR041805">
    <property type="entry name" value="ASMase/PPN1_MPP"/>
</dbReference>
<dbReference type="GO" id="GO:0005615">
    <property type="term" value="C:extracellular space"/>
    <property type="evidence" value="ECO:0007669"/>
    <property type="project" value="TreeGrafter"/>
</dbReference>
<evidence type="ECO:0000313" key="13">
    <source>
        <dbReference type="EMBL" id="KXN74291.1"/>
    </source>
</evidence>
<feature type="signal peptide" evidence="10">
    <location>
        <begin position="1"/>
        <end position="19"/>
    </location>
</feature>
<evidence type="ECO:0000256" key="3">
    <source>
        <dbReference type="ARBA" id="ARBA00008234"/>
    </source>
</evidence>
<evidence type="ECO:0008006" key="15">
    <source>
        <dbReference type="Google" id="ProtNLM"/>
    </source>
</evidence>
<sequence>MNLLLLLCAQALHSQLVTSNNSTEVNPINNEVESVNNVNATAISAVGSFIHITDIHIDENYLKGSDPEALCHRMGSSSNPDVGKFGAQGTKCDTPIDLVNEVYSHLKSNHQSINFVIDTGDVVRHDRDTAKPRTKKNVLDDHQRVVKYYQQTFDLNKIKVIPTIGNNDEIEHNQSEENSPLFKELEKIWKPYGLNLDKDFLKGGYFKAEVIPGKLTVISLNTLLWYKDNDLAKDCDKGSSFGKVQMEWLENQLNSLRNKGQKAYIIGHIGPRSKKGKKQYLKDCNEDFTDLVGSYNDVILAQFYGHSNLDSLTVISKKDSLIDEFKMTFINEEYMIDDGGGSPVGVITSGPSIIPLFNPSLRLYTYAPQAQKSLSAGTLLDYTQYYADIKEANKNGKLTWKTEYNTKKDYKLENLSLDSWKEFLKRLGKNKDGVFDKYKYFMTVSTGKDANGDD</sequence>
<dbReference type="InterPro" id="IPR004843">
    <property type="entry name" value="Calcineurin-like_PHP"/>
</dbReference>
<dbReference type="InterPro" id="IPR045473">
    <property type="entry name" value="ASM_C"/>
</dbReference>
<dbReference type="OrthoDB" id="348678at2759"/>
<evidence type="ECO:0000259" key="11">
    <source>
        <dbReference type="Pfam" id="PF00149"/>
    </source>
</evidence>
<comment type="similarity">
    <text evidence="3">Belongs to the acid sphingomyelinase family.</text>
</comment>
<evidence type="ECO:0000256" key="7">
    <source>
        <dbReference type="ARBA" id="ARBA00022801"/>
    </source>
</evidence>
<keyword evidence="5" id="KW-0479">Metal-binding</keyword>
<feature type="domain" description="Calcineurin-like phosphoesterase" evidence="11">
    <location>
        <begin position="49"/>
        <end position="306"/>
    </location>
</feature>
<dbReference type="InterPro" id="IPR029052">
    <property type="entry name" value="Metallo-depent_PP-like"/>
</dbReference>
<keyword evidence="6 10" id="KW-0732">Signal</keyword>
<keyword evidence="8" id="KW-0862">Zinc</keyword>
<dbReference type="Gene3D" id="3.60.21.10">
    <property type="match status" value="1"/>
</dbReference>
<dbReference type="Pfam" id="PF00149">
    <property type="entry name" value="Metallophos"/>
    <property type="match status" value="1"/>
</dbReference>
<dbReference type="GO" id="GO:0006798">
    <property type="term" value="P:polyphosphate catabolic process"/>
    <property type="evidence" value="ECO:0007669"/>
    <property type="project" value="TreeGrafter"/>
</dbReference>
<keyword evidence="7" id="KW-0378">Hydrolase</keyword>
<dbReference type="STRING" id="796925.A0A137PH86"/>
<feature type="chain" id="PRO_5007294801" description="Calcineurin-like phosphoesterase domain-containing protein" evidence="10">
    <location>
        <begin position="20"/>
        <end position="454"/>
    </location>
</feature>
<dbReference type="GO" id="GO:0000298">
    <property type="term" value="F:endopolyphosphatase activity"/>
    <property type="evidence" value="ECO:0007669"/>
    <property type="project" value="TreeGrafter"/>
</dbReference>
<protein>
    <recommendedName>
        <fullName evidence="15">Calcineurin-like phosphoesterase domain-containing protein</fullName>
    </recommendedName>
</protein>
<comment type="cofactor">
    <cofactor evidence="1">
        <name>Zn(2+)</name>
        <dbReference type="ChEBI" id="CHEBI:29105"/>
    </cofactor>
</comment>
<dbReference type="GO" id="GO:0004309">
    <property type="term" value="F:exopolyphosphatase activity"/>
    <property type="evidence" value="ECO:0007669"/>
    <property type="project" value="TreeGrafter"/>
</dbReference>
<feature type="domain" description="Sphingomyelin phosphodiesterase C-terminal" evidence="12">
    <location>
        <begin position="357"/>
        <end position="446"/>
    </location>
</feature>
<keyword evidence="9" id="KW-0325">Glycoprotein</keyword>
<dbReference type="CDD" id="cd00842">
    <property type="entry name" value="MPP_ASMase"/>
    <property type="match status" value="1"/>
</dbReference>
<dbReference type="SUPFAM" id="SSF56300">
    <property type="entry name" value="Metallo-dependent phosphatases"/>
    <property type="match status" value="1"/>
</dbReference>
<reference evidence="13 14" key="1">
    <citation type="journal article" date="2015" name="Genome Biol. Evol.">
        <title>Phylogenomic analyses indicate that early fungi evolved digesting cell walls of algal ancestors of land plants.</title>
        <authorList>
            <person name="Chang Y."/>
            <person name="Wang S."/>
            <person name="Sekimoto S."/>
            <person name="Aerts A.L."/>
            <person name="Choi C."/>
            <person name="Clum A."/>
            <person name="LaButti K.M."/>
            <person name="Lindquist E.A."/>
            <person name="Yee Ngan C."/>
            <person name="Ohm R.A."/>
            <person name="Salamov A.A."/>
            <person name="Grigoriev I.V."/>
            <person name="Spatafora J.W."/>
            <person name="Berbee M.L."/>
        </authorList>
    </citation>
    <scope>NUCLEOTIDE SEQUENCE [LARGE SCALE GENOMIC DNA]</scope>
    <source>
        <strain evidence="13 14">NRRL 28638</strain>
    </source>
</reference>
<evidence type="ECO:0000313" key="14">
    <source>
        <dbReference type="Proteomes" id="UP000070444"/>
    </source>
</evidence>
<gene>
    <name evidence="13" type="ORF">CONCODRAFT_2670</name>
</gene>
<evidence type="ECO:0000259" key="12">
    <source>
        <dbReference type="Pfam" id="PF19272"/>
    </source>
</evidence>
<dbReference type="EMBL" id="KQ964425">
    <property type="protein sequence ID" value="KXN74291.1"/>
    <property type="molecule type" value="Genomic_DNA"/>
</dbReference>